<evidence type="ECO:0000313" key="2">
    <source>
        <dbReference type="EMBL" id="CAJ0960154.1"/>
    </source>
</evidence>
<keyword evidence="3" id="KW-1185">Reference proteome</keyword>
<organism evidence="2 3">
    <name type="scientific">Ranitomeya imitator</name>
    <name type="common">mimic poison frog</name>
    <dbReference type="NCBI Taxonomy" id="111125"/>
    <lineage>
        <taxon>Eukaryota</taxon>
        <taxon>Metazoa</taxon>
        <taxon>Chordata</taxon>
        <taxon>Craniata</taxon>
        <taxon>Vertebrata</taxon>
        <taxon>Euteleostomi</taxon>
        <taxon>Amphibia</taxon>
        <taxon>Batrachia</taxon>
        <taxon>Anura</taxon>
        <taxon>Neobatrachia</taxon>
        <taxon>Hyloidea</taxon>
        <taxon>Dendrobatidae</taxon>
        <taxon>Dendrobatinae</taxon>
        <taxon>Ranitomeya</taxon>
    </lineage>
</organism>
<reference evidence="2" key="1">
    <citation type="submission" date="2023-07" db="EMBL/GenBank/DDBJ databases">
        <authorList>
            <person name="Stuckert A."/>
        </authorList>
    </citation>
    <scope>NUCLEOTIDE SEQUENCE</scope>
</reference>
<dbReference type="InterPro" id="IPR041555">
    <property type="entry name" value="MG3"/>
</dbReference>
<evidence type="ECO:0000313" key="3">
    <source>
        <dbReference type="Proteomes" id="UP001176940"/>
    </source>
</evidence>
<protein>
    <recommendedName>
        <fullName evidence="1">Macroglobulin domain-containing protein</fullName>
    </recommendedName>
</protein>
<feature type="domain" description="Macroglobulin" evidence="1">
    <location>
        <begin position="2"/>
        <end position="61"/>
    </location>
</feature>
<gene>
    <name evidence="2" type="ORF">RIMI_LOCUS17160441</name>
</gene>
<dbReference type="Proteomes" id="UP001176940">
    <property type="component" value="Unassembled WGS sequence"/>
</dbReference>
<dbReference type="Pfam" id="PF17791">
    <property type="entry name" value="MG3"/>
    <property type="match status" value="1"/>
</dbReference>
<name>A0ABN9M6L5_9NEOB</name>
<evidence type="ECO:0000259" key="1">
    <source>
        <dbReference type="Pfam" id="PF17791"/>
    </source>
</evidence>
<sequence length="128" mass="14527">MPAHHSMKTGLLEGSVTARYTYGMPVKGKLTVTLHYHSFDRKKNNITKHFEINGFSKFGFTDLDLKKLMRYEDTHSDTLTFGGPVDVVAVVNEDLTDSLPVCKTQSSTRLYCYLPQTTNYFLLPNICI</sequence>
<comment type="caution">
    <text evidence="2">The sequence shown here is derived from an EMBL/GenBank/DDBJ whole genome shotgun (WGS) entry which is preliminary data.</text>
</comment>
<accession>A0ABN9M6L5</accession>
<dbReference type="Gene3D" id="2.60.40.1940">
    <property type="match status" value="1"/>
</dbReference>
<dbReference type="EMBL" id="CAUEEQ010049434">
    <property type="protein sequence ID" value="CAJ0960154.1"/>
    <property type="molecule type" value="Genomic_DNA"/>
</dbReference>
<proteinExistence type="predicted"/>